<protein>
    <submittedName>
        <fullName evidence="8">Chromate transporter</fullName>
    </submittedName>
</protein>
<evidence type="ECO:0000256" key="1">
    <source>
        <dbReference type="ARBA" id="ARBA00004651"/>
    </source>
</evidence>
<feature type="transmembrane region" description="Helical" evidence="7">
    <location>
        <begin position="151"/>
        <end position="169"/>
    </location>
</feature>
<feature type="transmembrane region" description="Helical" evidence="7">
    <location>
        <begin position="24"/>
        <end position="43"/>
    </location>
</feature>
<evidence type="ECO:0000256" key="4">
    <source>
        <dbReference type="ARBA" id="ARBA00022692"/>
    </source>
</evidence>
<evidence type="ECO:0000256" key="5">
    <source>
        <dbReference type="ARBA" id="ARBA00022989"/>
    </source>
</evidence>
<dbReference type="InterPro" id="IPR052518">
    <property type="entry name" value="CHR_Transporter"/>
</dbReference>
<keyword evidence="9" id="KW-1185">Reference proteome</keyword>
<comment type="caution">
    <text evidence="8">The sequence shown here is derived from an EMBL/GenBank/DDBJ whole genome shotgun (WGS) entry which is preliminary data.</text>
</comment>
<feature type="transmembrane region" description="Helical" evidence="7">
    <location>
        <begin position="125"/>
        <end position="145"/>
    </location>
</feature>
<accession>A0ABV2QGN0</accession>
<keyword evidence="5 7" id="KW-1133">Transmembrane helix</keyword>
<dbReference type="Proteomes" id="UP001549320">
    <property type="component" value="Unassembled WGS sequence"/>
</dbReference>
<evidence type="ECO:0000256" key="3">
    <source>
        <dbReference type="ARBA" id="ARBA00022475"/>
    </source>
</evidence>
<gene>
    <name evidence="8" type="ORF">ABIE13_005331</name>
</gene>
<dbReference type="RefSeq" id="WP_354448936.1">
    <property type="nucleotide sequence ID" value="NZ_JBEPSH010000015.1"/>
</dbReference>
<dbReference type="Pfam" id="PF02417">
    <property type="entry name" value="Chromate_transp"/>
    <property type="match status" value="1"/>
</dbReference>
<keyword evidence="4 7" id="KW-0812">Transmembrane</keyword>
<sequence>MPPIATKTTETAETLNAPSSRTDLFWSFTWLALQGFGGVLAVVQRELVEKKRWLTREQFLEDWAVAQVMPGPNVINLGMMVGDRHFGLSGALVALVGLLLFPTFVVLALAVLFATVADNEMAQRALRGMGAVAAGLIIATGIKLASALGKSPMGVPVCVAVVIVTFIASGLMRWPLAWVLLTIGGASCAWAWYRLGNPPDSPPAPSIAATTAALTDADSGHTPKL</sequence>
<dbReference type="PANTHER" id="PTHR43663">
    <property type="entry name" value="CHROMATE TRANSPORT PROTEIN-RELATED"/>
    <property type="match status" value="1"/>
</dbReference>
<proteinExistence type="inferred from homology"/>
<organism evidence="8 9">
    <name type="scientific">Ottowia thiooxydans</name>
    <dbReference type="NCBI Taxonomy" id="219182"/>
    <lineage>
        <taxon>Bacteria</taxon>
        <taxon>Pseudomonadati</taxon>
        <taxon>Pseudomonadota</taxon>
        <taxon>Betaproteobacteria</taxon>
        <taxon>Burkholderiales</taxon>
        <taxon>Comamonadaceae</taxon>
        <taxon>Ottowia</taxon>
    </lineage>
</organism>
<dbReference type="PANTHER" id="PTHR43663:SF1">
    <property type="entry name" value="CHROMATE TRANSPORTER"/>
    <property type="match status" value="1"/>
</dbReference>
<comment type="similarity">
    <text evidence="2">Belongs to the chromate ion transporter (CHR) (TC 2.A.51) family.</text>
</comment>
<evidence type="ECO:0000256" key="2">
    <source>
        <dbReference type="ARBA" id="ARBA00005262"/>
    </source>
</evidence>
<evidence type="ECO:0000313" key="9">
    <source>
        <dbReference type="Proteomes" id="UP001549320"/>
    </source>
</evidence>
<name>A0ABV2QGN0_9BURK</name>
<comment type="subcellular location">
    <subcellularLocation>
        <location evidence="1">Cell membrane</location>
        <topology evidence="1">Multi-pass membrane protein</topology>
    </subcellularLocation>
</comment>
<dbReference type="EMBL" id="JBEPSH010000015">
    <property type="protein sequence ID" value="MET4580191.1"/>
    <property type="molecule type" value="Genomic_DNA"/>
</dbReference>
<feature type="transmembrane region" description="Helical" evidence="7">
    <location>
        <begin position="88"/>
        <end position="113"/>
    </location>
</feature>
<evidence type="ECO:0000256" key="6">
    <source>
        <dbReference type="ARBA" id="ARBA00023136"/>
    </source>
</evidence>
<feature type="transmembrane region" description="Helical" evidence="7">
    <location>
        <begin position="63"/>
        <end position="82"/>
    </location>
</feature>
<evidence type="ECO:0000313" key="8">
    <source>
        <dbReference type="EMBL" id="MET4580191.1"/>
    </source>
</evidence>
<dbReference type="InterPro" id="IPR003370">
    <property type="entry name" value="Chromate_transpt"/>
</dbReference>
<feature type="transmembrane region" description="Helical" evidence="7">
    <location>
        <begin position="176"/>
        <end position="193"/>
    </location>
</feature>
<keyword evidence="3" id="KW-1003">Cell membrane</keyword>
<reference evidence="8 9" key="1">
    <citation type="submission" date="2024-06" db="EMBL/GenBank/DDBJ databases">
        <title>Sorghum-associated microbial communities from plants grown in Nebraska, USA.</title>
        <authorList>
            <person name="Schachtman D."/>
        </authorList>
    </citation>
    <scope>NUCLEOTIDE SEQUENCE [LARGE SCALE GENOMIC DNA]</scope>
    <source>
        <strain evidence="8 9">2709</strain>
    </source>
</reference>
<evidence type="ECO:0000256" key="7">
    <source>
        <dbReference type="SAM" id="Phobius"/>
    </source>
</evidence>
<keyword evidence="6 7" id="KW-0472">Membrane</keyword>